<dbReference type="InterPro" id="IPR035994">
    <property type="entry name" value="Nucleoside_phosphorylase_sf"/>
</dbReference>
<protein>
    <recommendedName>
        <fullName evidence="2">Response regulatory domain-containing protein</fullName>
    </recommendedName>
</protein>
<dbReference type="GO" id="GO:0000160">
    <property type="term" value="P:phosphorelay signal transduction system"/>
    <property type="evidence" value="ECO:0007669"/>
    <property type="project" value="InterPro"/>
</dbReference>
<dbReference type="InterPro" id="IPR001789">
    <property type="entry name" value="Sig_transdc_resp-reg_receiver"/>
</dbReference>
<dbReference type="InterPro" id="IPR000845">
    <property type="entry name" value="Nucleoside_phosphorylase_d"/>
</dbReference>
<dbReference type="Gene3D" id="3.40.50.2300">
    <property type="match status" value="1"/>
</dbReference>
<accession>A0A2Z2PPA7</accession>
<dbReference type="GO" id="GO:0008782">
    <property type="term" value="F:adenosylhomocysteine nucleosidase activity"/>
    <property type="evidence" value="ECO:0007669"/>
    <property type="project" value="TreeGrafter"/>
</dbReference>
<keyword evidence="3" id="KW-0614">Plasmid</keyword>
<dbReference type="Gene3D" id="3.40.50.1580">
    <property type="entry name" value="Nucleoside phosphorylase domain"/>
    <property type="match status" value="1"/>
</dbReference>
<reference evidence="3" key="1">
    <citation type="submission" date="2016-10" db="EMBL/GenBank/DDBJ databases">
        <title>Agrobacterium Ti plasmids: Classification based on T-DNA and Vir regions organization.</title>
        <authorList>
            <person name="Nabi N."/>
            <person name="Vial L."/>
            <person name="Ben Hafsa A."/>
            <person name="Chapulliot D."/>
            <person name="Berard A."/>
            <person name="Chauveau A."/>
            <person name="Le Paslier M.-C."/>
            <person name="Harzallah Skhiri F."/>
            <person name="Brunel D."/>
            <person name="Nesme X."/>
            <person name="Chaouachi M."/>
        </authorList>
    </citation>
    <scope>NUCLEOTIDE SEQUENCE</scope>
    <source>
        <strain evidence="3">CFBP2788</strain>
        <plasmid evidence="3">pTi_CFBP2788</plasmid>
    </source>
</reference>
<proteinExistence type="predicted"/>
<feature type="domain" description="Response regulatory" evidence="2">
    <location>
        <begin position="2"/>
        <end position="127"/>
    </location>
</feature>
<dbReference type="GO" id="GO:0009116">
    <property type="term" value="P:nucleoside metabolic process"/>
    <property type="evidence" value="ECO:0007669"/>
    <property type="project" value="InterPro"/>
</dbReference>
<dbReference type="AlphaFoldDB" id="A0A2Z2PPA7"/>
<evidence type="ECO:0000259" key="2">
    <source>
        <dbReference type="PROSITE" id="PS50110"/>
    </source>
</evidence>
<name>A0A2Z2PPA7_9HYPH</name>
<dbReference type="GO" id="GO:0008930">
    <property type="term" value="F:methylthioadenosine nucleosidase activity"/>
    <property type="evidence" value="ECO:0007669"/>
    <property type="project" value="TreeGrafter"/>
</dbReference>
<dbReference type="PROSITE" id="PS50110">
    <property type="entry name" value="RESPONSE_REGULATORY"/>
    <property type="match status" value="1"/>
</dbReference>
<dbReference type="GO" id="GO:0005829">
    <property type="term" value="C:cytosol"/>
    <property type="evidence" value="ECO:0007669"/>
    <property type="project" value="TreeGrafter"/>
</dbReference>
<dbReference type="SUPFAM" id="SSF53167">
    <property type="entry name" value="Purine and uridine phosphorylases"/>
    <property type="match status" value="1"/>
</dbReference>
<sequence>MQILIVDDQPKRYDIFIAELKAMGIDRGSVDIVTSCNDARARLMGQEYDLLLLDILVPLHPEDSENPQNAIDLLFEIRQNDLTSKAPYILGITADRAAAGSALAQFEDWCWTVLNYSRSTDEWMHRALNCVTFIRGRGKKPENSNLGTEVVIICALEDPELSEVLKLPWNWQTSRPLDDTIFIHDGKFVVDDKSYNVCAVCLPRMGMVASAIAANTLISTLRPKLIAMTGICAGVRGKVKLGDVLFADPAWDFQSGKWDGETGRFLFRPHHIPAPAKVRNHILQLRGDSSALEAIRLEFEGTKPDTSRIVLGPLASGSAVLSDGRIIQGVKGQHQELIGVEMEIYGIYAAAHAASSPQPTFLAVKGVCDFADPDKADGYQRYAAYSSAQVLRLLLERYGNRLI</sequence>
<dbReference type="EMBL" id="KY000032">
    <property type="protein sequence ID" value="ASK41946.1"/>
    <property type="molecule type" value="Genomic_DNA"/>
</dbReference>
<organism evidence="3">
    <name type="scientific">Agrobacterium fabrum</name>
    <dbReference type="NCBI Taxonomy" id="1176649"/>
    <lineage>
        <taxon>Bacteria</taxon>
        <taxon>Pseudomonadati</taxon>
        <taxon>Pseudomonadota</taxon>
        <taxon>Alphaproteobacteria</taxon>
        <taxon>Hyphomicrobiales</taxon>
        <taxon>Rhizobiaceae</taxon>
        <taxon>Rhizobium/Agrobacterium group</taxon>
        <taxon>Agrobacterium</taxon>
        <taxon>Agrobacterium tumefaciens complex</taxon>
    </lineage>
</organism>
<dbReference type="PANTHER" id="PTHR46832:SF1">
    <property type="entry name" value="5'-METHYLTHIOADENOSINE_S-ADENOSYLHOMOCYSTEINE NUCLEOSIDASE"/>
    <property type="match status" value="1"/>
</dbReference>
<keyword evidence="1" id="KW-0597">Phosphoprotein</keyword>
<dbReference type="RefSeq" id="WP_012478044.1">
    <property type="nucleotide sequence ID" value="NZ_CP067035.1"/>
</dbReference>
<dbReference type="InterPro" id="IPR011006">
    <property type="entry name" value="CheY-like_superfamily"/>
</dbReference>
<dbReference type="SUPFAM" id="SSF52172">
    <property type="entry name" value="CheY-like"/>
    <property type="match status" value="1"/>
</dbReference>
<feature type="modified residue" description="4-aspartylphosphate" evidence="1">
    <location>
        <position position="54"/>
    </location>
</feature>
<evidence type="ECO:0000256" key="1">
    <source>
        <dbReference type="PROSITE-ProRule" id="PRU00169"/>
    </source>
</evidence>
<dbReference type="Pfam" id="PF01048">
    <property type="entry name" value="PNP_UDP_1"/>
    <property type="match status" value="1"/>
</dbReference>
<dbReference type="GO" id="GO:0019284">
    <property type="term" value="P:L-methionine salvage from S-adenosylmethionine"/>
    <property type="evidence" value="ECO:0007669"/>
    <property type="project" value="TreeGrafter"/>
</dbReference>
<dbReference type="PANTHER" id="PTHR46832">
    <property type="entry name" value="5'-METHYLTHIOADENOSINE/S-ADENOSYLHOMOCYSTEINE NUCLEOSIDASE"/>
    <property type="match status" value="1"/>
</dbReference>
<geneLocation type="plasmid" evidence="3">
    <name>pTi_CFBP2788</name>
</geneLocation>
<evidence type="ECO:0000313" key="3">
    <source>
        <dbReference type="EMBL" id="ASK41946.1"/>
    </source>
</evidence>